<reference evidence="5 6" key="1">
    <citation type="submission" date="2020-04" db="EMBL/GenBank/DDBJ databases">
        <title>MicrobeNet Type strains.</title>
        <authorList>
            <person name="Nicholson A.C."/>
        </authorList>
    </citation>
    <scope>NUCLEOTIDE SEQUENCE [LARGE SCALE GENOMIC DNA]</scope>
    <source>
        <strain evidence="5 6">DSM 44113</strain>
    </source>
</reference>
<dbReference type="GO" id="GO:0003676">
    <property type="term" value="F:nucleic acid binding"/>
    <property type="evidence" value="ECO:0007669"/>
    <property type="project" value="InterPro"/>
</dbReference>
<dbReference type="EMBL" id="JAAXOQ010000012">
    <property type="protein sequence ID" value="NKY18888.1"/>
    <property type="molecule type" value="Genomic_DNA"/>
</dbReference>
<dbReference type="Proteomes" id="UP000582646">
    <property type="component" value="Unassembled WGS sequence"/>
</dbReference>
<comment type="caution">
    <text evidence="5">The sequence shown here is derived from an EMBL/GenBank/DDBJ whole genome shotgun (WGS) entry which is preliminary data.</text>
</comment>
<evidence type="ECO:0000256" key="3">
    <source>
        <dbReference type="ARBA" id="ARBA00022801"/>
    </source>
</evidence>
<evidence type="ECO:0000259" key="4">
    <source>
        <dbReference type="Pfam" id="PF08774"/>
    </source>
</evidence>
<dbReference type="AlphaFoldDB" id="A0A846X075"/>
<dbReference type="Gene3D" id="3.40.1350.10">
    <property type="match status" value="1"/>
</dbReference>
<evidence type="ECO:0000256" key="2">
    <source>
        <dbReference type="ARBA" id="ARBA00022722"/>
    </source>
</evidence>
<keyword evidence="3" id="KW-0378">Hydrolase</keyword>
<dbReference type="GO" id="GO:0004518">
    <property type="term" value="F:nuclease activity"/>
    <property type="evidence" value="ECO:0007669"/>
    <property type="project" value="UniProtKB-KW"/>
</dbReference>
<accession>A0A846X075</accession>
<dbReference type="InterPro" id="IPR014883">
    <property type="entry name" value="VRR_NUC"/>
</dbReference>
<protein>
    <submittedName>
        <fullName evidence="5">VRR-NUC domain-containing protein</fullName>
    </submittedName>
</protein>
<feature type="domain" description="VRR-NUC" evidence="4">
    <location>
        <begin position="42"/>
        <end position="110"/>
    </location>
</feature>
<dbReference type="InterPro" id="IPR011856">
    <property type="entry name" value="tRNA_endonuc-like_dom_sf"/>
</dbReference>
<gene>
    <name evidence="5" type="ORF">HF999_10960</name>
</gene>
<evidence type="ECO:0000256" key="1">
    <source>
        <dbReference type="ARBA" id="ARBA00001946"/>
    </source>
</evidence>
<evidence type="ECO:0000313" key="6">
    <source>
        <dbReference type="Proteomes" id="UP000582646"/>
    </source>
</evidence>
<name>A0A846X075_9ACTN</name>
<comment type="cofactor">
    <cofactor evidence="1">
        <name>Mg(2+)</name>
        <dbReference type="ChEBI" id="CHEBI:18420"/>
    </cofactor>
</comment>
<keyword evidence="6" id="KW-1185">Reference proteome</keyword>
<keyword evidence="2" id="KW-0540">Nuclease</keyword>
<dbReference type="GO" id="GO:0016788">
    <property type="term" value="F:hydrolase activity, acting on ester bonds"/>
    <property type="evidence" value="ECO:0007669"/>
    <property type="project" value="InterPro"/>
</dbReference>
<sequence>MSSNTTPLEREEQARLVAWLEDRGVRVTAVPNSTFTTSHKQKSINRATGLRPGFPDLIVLIAPSQSHDGRGYLLMPEMKRLKGGVVSPLQREWIAALNGLGTEQVESVVAHGADEAIEYVSGYLSEDTIRNGSPF</sequence>
<dbReference type="RefSeq" id="WP_168545913.1">
    <property type="nucleotide sequence ID" value="NZ_BAAAKS010000064.1"/>
</dbReference>
<organism evidence="5 6">
    <name type="scientific">Tsukamurella spumae</name>
    <dbReference type="NCBI Taxonomy" id="44753"/>
    <lineage>
        <taxon>Bacteria</taxon>
        <taxon>Bacillati</taxon>
        <taxon>Actinomycetota</taxon>
        <taxon>Actinomycetes</taxon>
        <taxon>Mycobacteriales</taxon>
        <taxon>Tsukamurellaceae</taxon>
        <taxon>Tsukamurella</taxon>
    </lineage>
</organism>
<evidence type="ECO:0000313" key="5">
    <source>
        <dbReference type="EMBL" id="NKY18888.1"/>
    </source>
</evidence>
<dbReference type="Pfam" id="PF08774">
    <property type="entry name" value="VRR_NUC"/>
    <property type="match status" value="1"/>
</dbReference>
<proteinExistence type="predicted"/>